<dbReference type="NCBIfam" id="TIGR00177">
    <property type="entry name" value="molyb_syn"/>
    <property type="match status" value="1"/>
</dbReference>
<dbReference type="InterPro" id="IPR036425">
    <property type="entry name" value="MoaB/Mog-like_dom_sf"/>
</dbReference>
<dbReference type="Gene3D" id="2.40.340.10">
    <property type="entry name" value="MoeA, C-terminal, domain IV"/>
    <property type="match status" value="1"/>
</dbReference>
<feature type="domain" description="MoaB/Mog" evidence="8">
    <location>
        <begin position="195"/>
        <end position="330"/>
    </location>
</feature>
<evidence type="ECO:0000256" key="5">
    <source>
        <dbReference type="ARBA" id="ARBA00023150"/>
    </source>
</evidence>
<dbReference type="Gene3D" id="2.170.190.11">
    <property type="entry name" value="Molybdopterin biosynthesis moea protein, domain 3"/>
    <property type="match status" value="1"/>
</dbReference>
<reference evidence="9 10" key="1">
    <citation type="journal article" date="2009" name="Stand. Genomic Sci.">
        <title>Complete genome sequence of Beutenbergia cavernae type strain (HKI 0122).</title>
        <authorList>
            <person name="Land M."/>
            <person name="Pukall R."/>
            <person name="Abt B."/>
            <person name="Goker M."/>
            <person name="Rohde M."/>
            <person name="Glavina Del Rio T."/>
            <person name="Tice H."/>
            <person name="Copeland A."/>
            <person name="Cheng J.F."/>
            <person name="Lucas S."/>
            <person name="Chen F."/>
            <person name="Nolan M."/>
            <person name="Bruce D."/>
            <person name="Goodwin L."/>
            <person name="Pitluck S."/>
            <person name="Ivanova N."/>
            <person name="Mavromatis K."/>
            <person name="Ovchinnikova G."/>
            <person name="Pati A."/>
            <person name="Chen A."/>
            <person name="Palaniappan K."/>
            <person name="Hauser L."/>
            <person name="Chang Y.J."/>
            <person name="Jefferies C.C."/>
            <person name="Saunders E."/>
            <person name="Brettin T."/>
            <person name="Detter J.C."/>
            <person name="Han C."/>
            <person name="Chain P."/>
            <person name="Bristow J."/>
            <person name="Eisen J.A."/>
            <person name="Markowitz V."/>
            <person name="Hugenholtz P."/>
            <person name="Kyrpides N.C."/>
            <person name="Klenk H.P."/>
            <person name="Lapidus A."/>
        </authorList>
    </citation>
    <scope>NUCLEOTIDE SEQUENCE [LARGE SCALE GENOMIC DNA]</scope>
    <source>
        <strain evidence="10">ATCC BAA-8 / DSM 12333 / NBRC 16432</strain>
    </source>
</reference>
<dbReference type="InterPro" id="IPR001453">
    <property type="entry name" value="MoaB/Mog_dom"/>
</dbReference>
<dbReference type="FunFam" id="2.170.190.11:FF:000001">
    <property type="entry name" value="Molybdopterin molybdenumtransferase"/>
    <property type="match status" value="1"/>
</dbReference>
<dbReference type="SUPFAM" id="SSF53218">
    <property type="entry name" value="Molybdenum cofactor biosynthesis proteins"/>
    <property type="match status" value="1"/>
</dbReference>
<dbReference type="SUPFAM" id="SSF63882">
    <property type="entry name" value="MoeA N-terminal region -like"/>
    <property type="match status" value="1"/>
</dbReference>
<comment type="catalytic activity">
    <reaction evidence="6">
        <text>adenylyl-molybdopterin + molybdate = Mo-molybdopterin + AMP + H(+)</text>
        <dbReference type="Rhea" id="RHEA:35047"/>
        <dbReference type="ChEBI" id="CHEBI:15378"/>
        <dbReference type="ChEBI" id="CHEBI:36264"/>
        <dbReference type="ChEBI" id="CHEBI:62727"/>
        <dbReference type="ChEBI" id="CHEBI:71302"/>
        <dbReference type="ChEBI" id="CHEBI:456215"/>
        <dbReference type="EC" id="2.10.1.1"/>
    </reaction>
</comment>
<dbReference type="PANTHER" id="PTHR10192">
    <property type="entry name" value="MOLYBDOPTERIN BIOSYNTHESIS PROTEIN"/>
    <property type="match status" value="1"/>
</dbReference>
<keyword evidence="4 7" id="KW-0500">Molybdenum</keyword>
<dbReference type="STRING" id="471853.Bcav_1229"/>
<dbReference type="InterPro" id="IPR005110">
    <property type="entry name" value="MoeA_linker/N"/>
</dbReference>
<comment type="pathway">
    <text evidence="2 7">Cofactor biosynthesis; molybdopterin biosynthesis.</text>
</comment>
<keyword evidence="7" id="KW-0479">Metal-binding</keyword>
<dbReference type="GO" id="GO:0061599">
    <property type="term" value="F:molybdopterin molybdotransferase activity"/>
    <property type="evidence" value="ECO:0007669"/>
    <property type="project" value="UniProtKB-UniRule"/>
</dbReference>
<gene>
    <name evidence="9" type="ordered locus">Bcav_1229</name>
</gene>
<dbReference type="CDD" id="cd00887">
    <property type="entry name" value="MoeA"/>
    <property type="match status" value="1"/>
</dbReference>
<evidence type="ECO:0000259" key="8">
    <source>
        <dbReference type="SMART" id="SM00852"/>
    </source>
</evidence>
<dbReference type="Proteomes" id="UP000007962">
    <property type="component" value="Chromosome"/>
</dbReference>
<dbReference type="UniPathway" id="UPA00344"/>
<dbReference type="InterPro" id="IPR036135">
    <property type="entry name" value="MoeA_linker/N_sf"/>
</dbReference>
<dbReference type="Pfam" id="PF00994">
    <property type="entry name" value="MoCF_biosynth"/>
    <property type="match status" value="1"/>
</dbReference>
<dbReference type="SMART" id="SM00852">
    <property type="entry name" value="MoCF_biosynth"/>
    <property type="match status" value="1"/>
</dbReference>
<dbReference type="EC" id="2.10.1.1" evidence="7"/>
<keyword evidence="7" id="KW-0460">Magnesium</keyword>
<dbReference type="SUPFAM" id="SSF63867">
    <property type="entry name" value="MoeA C-terminal domain-like"/>
    <property type="match status" value="1"/>
</dbReference>
<dbReference type="NCBIfam" id="NF045515">
    <property type="entry name" value="Glp_gephyrin"/>
    <property type="match status" value="1"/>
</dbReference>
<dbReference type="GO" id="GO:0046872">
    <property type="term" value="F:metal ion binding"/>
    <property type="evidence" value="ECO:0007669"/>
    <property type="project" value="UniProtKB-UniRule"/>
</dbReference>
<comment type="function">
    <text evidence="1 7">Catalyzes the insertion of molybdate into adenylated molybdopterin with the concomitant release of AMP.</text>
</comment>
<dbReference type="eggNOG" id="COG0303">
    <property type="taxonomic scope" value="Bacteria"/>
</dbReference>
<evidence type="ECO:0000256" key="7">
    <source>
        <dbReference type="RuleBase" id="RU365090"/>
    </source>
</evidence>
<dbReference type="EMBL" id="CP001618">
    <property type="protein sequence ID" value="ACQ79489.1"/>
    <property type="molecule type" value="Genomic_DNA"/>
</dbReference>
<protein>
    <recommendedName>
        <fullName evidence="7">Molybdopterin molybdenumtransferase</fullName>
        <ecNumber evidence="7">2.10.1.1</ecNumber>
    </recommendedName>
</protein>
<dbReference type="HOGENOM" id="CLU_010186_7_0_11"/>
<evidence type="ECO:0000256" key="6">
    <source>
        <dbReference type="ARBA" id="ARBA00047317"/>
    </source>
</evidence>
<dbReference type="Pfam" id="PF03453">
    <property type="entry name" value="MoeA_N"/>
    <property type="match status" value="1"/>
</dbReference>
<evidence type="ECO:0000313" key="10">
    <source>
        <dbReference type="Proteomes" id="UP000007962"/>
    </source>
</evidence>
<keyword evidence="7" id="KW-0808">Transferase</keyword>
<evidence type="ECO:0000256" key="2">
    <source>
        <dbReference type="ARBA" id="ARBA00005046"/>
    </source>
</evidence>
<evidence type="ECO:0000256" key="4">
    <source>
        <dbReference type="ARBA" id="ARBA00022505"/>
    </source>
</evidence>
<dbReference type="Pfam" id="PF03454">
    <property type="entry name" value="MoeA_C"/>
    <property type="match status" value="1"/>
</dbReference>
<dbReference type="PANTHER" id="PTHR10192:SF5">
    <property type="entry name" value="GEPHYRIN"/>
    <property type="match status" value="1"/>
</dbReference>
<organism evidence="9 10">
    <name type="scientific">Beutenbergia cavernae (strain ATCC BAA-8 / DSM 12333 / CCUG 43141 / JCM 11478 / NBRC 16432 / NCIMB 13614 / HKI 0122)</name>
    <dbReference type="NCBI Taxonomy" id="471853"/>
    <lineage>
        <taxon>Bacteria</taxon>
        <taxon>Bacillati</taxon>
        <taxon>Actinomycetota</taxon>
        <taxon>Actinomycetes</taxon>
        <taxon>Micrococcales</taxon>
        <taxon>Beutenbergiaceae</taxon>
        <taxon>Beutenbergia</taxon>
    </lineage>
</organism>
<evidence type="ECO:0000313" key="9">
    <source>
        <dbReference type="EMBL" id="ACQ79489.1"/>
    </source>
</evidence>
<evidence type="ECO:0000256" key="3">
    <source>
        <dbReference type="ARBA" id="ARBA00010763"/>
    </source>
</evidence>
<accession>C5C1M1</accession>
<comment type="cofactor">
    <cofactor evidence="7">
        <name>Mg(2+)</name>
        <dbReference type="ChEBI" id="CHEBI:18420"/>
    </cofactor>
</comment>
<dbReference type="GO" id="GO:0005829">
    <property type="term" value="C:cytosol"/>
    <property type="evidence" value="ECO:0007669"/>
    <property type="project" value="TreeGrafter"/>
</dbReference>
<dbReference type="KEGG" id="bcv:Bcav_1229"/>
<name>C5C1M1_BEUC1</name>
<keyword evidence="5 7" id="KW-0501">Molybdenum cofactor biosynthesis</keyword>
<dbReference type="AlphaFoldDB" id="C5C1M1"/>
<dbReference type="Gene3D" id="3.90.105.10">
    <property type="entry name" value="Molybdopterin biosynthesis moea protein, domain 2"/>
    <property type="match status" value="1"/>
</dbReference>
<comment type="similarity">
    <text evidence="3 7">Belongs to the MoeA family.</text>
</comment>
<dbReference type="InterPro" id="IPR038987">
    <property type="entry name" value="MoeA-like"/>
</dbReference>
<keyword evidence="10" id="KW-1185">Reference proteome</keyword>
<proteinExistence type="inferred from homology"/>
<dbReference type="InterPro" id="IPR036688">
    <property type="entry name" value="MoeA_C_domain_IV_sf"/>
</dbReference>
<dbReference type="Gene3D" id="3.40.980.10">
    <property type="entry name" value="MoaB/Mog-like domain"/>
    <property type="match status" value="1"/>
</dbReference>
<dbReference type="GO" id="GO:0006777">
    <property type="term" value="P:Mo-molybdopterin cofactor biosynthetic process"/>
    <property type="evidence" value="ECO:0007669"/>
    <property type="project" value="UniProtKB-UniRule"/>
</dbReference>
<sequence>MTGVPQQLVEVESYVSRAVALVGPLDVERVALADATGRVLAEPVRALLASPAFDNSAMDGFAVRRADVLGAGQDSPRELAVVGDVAAGPASAPVRVGPGQAARIMTGAALPEGADAVVPVELTDARAFTFGATAPTRVTILSEPAPGAHVRRRAEDADVGDLVLPAGRRLGPRDLAATAAAGYGNVPVRHRARVGVVVTGDELVPPGEAPGPGQLPESNGVLLASWLRGRGAVPTARVVPDDAAALRRVLDHLAPRVDLLLTAGGVSAGAFDVVREVLGDDDVTFAAVAMQPGKPQACGRWRGVPVLAVPGNPVSAFVSAEVIVRPVLAALHGHDDARRPERRPAATGWRCPPGRRQYLPAVVDDDGVRPAARRGSGSHLVASLAAATALAVVPADVDEVRPGDVVDVLPL</sequence>
<evidence type="ECO:0000256" key="1">
    <source>
        <dbReference type="ARBA" id="ARBA00002901"/>
    </source>
</evidence>
<dbReference type="InterPro" id="IPR005111">
    <property type="entry name" value="MoeA_C_domain_IV"/>
</dbReference>